<accession>A0A858RIU3</accession>
<dbReference type="EMBL" id="CP051774">
    <property type="protein sequence ID" value="QJE96454.1"/>
    <property type="molecule type" value="Genomic_DNA"/>
</dbReference>
<dbReference type="KEGG" id="luo:HHL09_11890"/>
<keyword evidence="1" id="KW-0812">Transmembrane</keyword>
<name>A0A858RIU3_9BACT</name>
<keyword evidence="3" id="KW-1185">Reference proteome</keyword>
<organism evidence="2 3">
    <name type="scientific">Luteolibacter luteus</name>
    <dbReference type="NCBI Taxonomy" id="2728835"/>
    <lineage>
        <taxon>Bacteria</taxon>
        <taxon>Pseudomonadati</taxon>
        <taxon>Verrucomicrobiota</taxon>
        <taxon>Verrucomicrobiia</taxon>
        <taxon>Verrucomicrobiales</taxon>
        <taxon>Verrucomicrobiaceae</taxon>
        <taxon>Luteolibacter</taxon>
    </lineage>
</organism>
<feature type="transmembrane region" description="Helical" evidence="1">
    <location>
        <begin position="14"/>
        <end position="31"/>
    </location>
</feature>
<dbReference type="RefSeq" id="WP_169454855.1">
    <property type="nucleotide sequence ID" value="NZ_CP051774.1"/>
</dbReference>
<keyword evidence="1" id="KW-0472">Membrane</keyword>
<feature type="transmembrane region" description="Helical" evidence="1">
    <location>
        <begin position="43"/>
        <end position="64"/>
    </location>
</feature>
<evidence type="ECO:0000313" key="2">
    <source>
        <dbReference type="EMBL" id="QJE96454.1"/>
    </source>
</evidence>
<dbReference type="Proteomes" id="UP000501812">
    <property type="component" value="Chromosome"/>
</dbReference>
<gene>
    <name evidence="2" type="ORF">HHL09_11890</name>
</gene>
<dbReference type="AlphaFoldDB" id="A0A858RIU3"/>
<keyword evidence="1" id="KW-1133">Transmembrane helix</keyword>
<sequence>MNPDDDGERDWTEATALAAPALLGAAAGLILGDMMHSNARRGVALAVAALGVATLLPLTVGGLVNLVNGPESKFGARRRLRKIRDAAAGHNYVDQQLGEAGVL</sequence>
<evidence type="ECO:0000313" key="3">
    <source>
        <dbReference type="Proteomes" id="UP000501812"/>
    </source>
</evidence>
<reference evidence="2 3" key="1">
    <citation type="submission" date="2020-04" db="EMBL/GenBank/DDBJ databases">
        <title>Luteolibacter sp. G-1-1-1 isolated from soil.</title>
        <authorList>
            <person name="Dahal R.H."/>
        </authorList>
    </citation>
    <scope>NUCLEOTIDE SEQUENCE [LARGE SCALE GENOMIC DNA]</scope>
    <source>
        <strain evidence="2 3">G-1-1-1</strain>
    </source>
</reference>
<proteinExistence type="predicted"/>
<protein>
    <submittedName>
        <fullName evidence="2">Uncharacterized protein</fullName>
    </submittedName>
</protein>
<evidence type="ECO:0000256" key="1">
    <source>
        <dbReference type="SAM" id="Phobius"/>
    </source>
</evidence>